<feature type="chain" id="PRO_5011643794" evidence="1">
    <location>
        <begin position="20"/>
        <end position="266"/>
    </location>
</feature>
<evidence type="ECO:0000259" key="2">
    <source>
        <dbReference type="Pfam" id="PF10988"/>
    </source>
</evidence>
<feature type="domain" description="Putative auto-transporter adhesin head GIN" evidence="2">
    <location>
        <begin position="30"/>
        <end position="250"/>
    </location>
</feature>
<dbReference type="Proteomes" id="UP000199274">
    <property type="component" value="Unassembled WGS sequence"/>
</dbReference>
<dbReference type="Gene3D" id="2.160.20.120">
    <property type="match status" value="1"/>
</dbReference>
<dbReference type="AlphaFoldDB" id="A0A1G8A1A1"/>
<gene>
    <name evidence="3" type="ORF">SAMN04488062_104283</name>
</gene>
<keyword evidence="4" id="KW-1185">Reference proteome</keyword>
<reference evidence="4" key="1">
    <citation type="submission" date="2016-10" db="EMBL/GenBank/DDBJ databases">
        <authorList>
            <person name="Varghese N."/>
            <person name="Submissions S."/>
        </authorList>
    </citation>
    <scope>NUCLEOTIDE SEQUENCE [LARGE SCALE GENOMIC DNA]</scope>
    <source>
        <strain evidence="4">CGMCC 1.2747</strain>
    </source>
</reference>
<dbReference type="RefSeq" id="WP_091256707.1">
    <property type="nucleotide sequence ID" value="NZ_FNDB01000004.1"/>
</dbReference>
<accession>A0A1G8A1A1</accession>
<protein>
    <submittedName>
        <fullName evidence="3">Putative auto-transporter adhesin, head GIN domain</fullName>
    </submittedName>
</protein>
<dbReference type="Pfam" id="PF10988">
    <property type="entry name" value="DUF2807"/>
    <property type="match status" value="1"/>
</dbReference>
<organism evidence="3 4">
    <name type="scientific">Flavobacterium omnivorum</name>
    <dbReference type="NCBI Taxonomy" id="178355"/>
    <lineage>
        <taxon>Bacteria</taxon>
        <taxon>Pseudomonadati</taxon>
        <taxon>Bacteroidota</taxon>
        <taxon>Flavobacteriia</taxon>
        <taxon>Flavobacteriales</taxon>
        <taxon>Flavobacteriaceae</taxon>
        <taxon>Flavobacterium</taxon>
    </lineage>
</organism>
<evidence type="ECO:0000313" key="4">
    <source>
        <dbReference type="Proteomes" id="UP000199274"/>
    </source>
</evidence>
<evidence type="ECO:0000313" key="3">
    <source>
        <dbReference type="EMBL" id="SDH14676.1"/>
    </source>
</evidence>
<dbReference type="EMBL" id="FNDB01000004">
    <property type="protein sequence ID" value="SDH14676.1"/>
    <property type="molecule type" value="Genomic_DNA"/>
</dbReference>
<sequence length="266" mass="27975">MLKVIVTLTTLLLSSILLAQVSENREVASFSKLQASQGIEVFYTISNIRSVKVETDNLEKLILVKTEVENNVLKLYIGSKGSKTKNTKTNFMRINNINTINGINFKMLKITISGPNLESIKALSAATIKIANLNKTSGLDLAVSSSGSISGSFECSNAVIEASSSGYLAATINASTIEIESSSSSDVVLSGKAKKITVNTSSSAACRLKNLEAEAAIIKASSSANVIVTATKYINASASSSAAIRFYGNPSQIEKAESSSGSISNK</sequence>
<keyword evidence="1" id="KW-0732">Signal</keyword>
<evidence type="ECO:0000256" key="1">
    <source>
        <dbReference type="SAM" id="SignalP"/>
    </source>
</evidence>
<dbReference type="OrthoDB" id="1334517at2"/>
<proteinExistence type="predicted"/>
<name>A0A1G8A1A1_9FLAO</name>
<feature type="signal peptide" evidence="1">
    <location>
        <begin position="1"/>
        <end position="19"/>
    </location>
</feature>
<dbReference type="STRING" id="178355.SAMN04488062_104283"/>
<dbReference type="InterPro" id="IPR021255">
    <property type="entry name" value="DUF2807"/>
</dbReference>